<feature type="transmembrane region" description="Helical" evidence="5">
    <location>
        <begin position="64"/>
        <end position="85"/>
    </location>
</feature>
<keyword evidence="4 5" id="KW-0472">Membrane</keyword>
<keyword evidence="2 5" id="KW-0812">Transmembrane</keyword>
<organism evidence="6 7">
    <name type="scientific">Hydrogenophaga pseudoflava</name>
    <name type="common">Pseudomonas carboxydoflava</name>
    <dbReference type="NCBI Taxonomy" id="47421"/>
    <lineage>
        <taxon>Bacteria</taxon>
        <taxon>Pseudomonadati</taxon>
        <taxon>Pseudomonadota</taxon>
        <taxon>Betaproteobacteria</taxon>
        <taxon>Burkholderiales</taxon>
        <taxon>Comamonadaceae</taxon>
        <taxon>Hydrogenophaga</taxon>
    </lineage>
</organism>
<protein>
    <submittedName>
        <fullName evidence="6">Colicin V production protein</fullName>
    </submittedName>
</protein>
<accession>A0A4P6X0J4</accession>
<gene>
    <name evidence="6" type="primary">cvpA</name>
    <name evidence="6" type="ORF">HPF_18230</name>
</gene>
<evidence type="ECO:0000256" key="5">
    <source>
        <dbReference type="SAM" id="Phobius"/>
    </source>
</evidence>
<dbReference type="Proteomes" id="UP000293912">
    <property type="component" value="Chromosome"/>
</dbReference>
<dbReference type="KEGG" id="hpse:HPF_18230"/>
<dbReference type="Pfam" id="PF02674">
    <property type="entry name" value="Colicin_V"/>
    <property type="match status" value="1"/>
</dbReference>
<feature type="transmembrane region" description="Helical" evidence="5">
    <location>
        <begin position="31"/>
        <end position="52"/>
    </location>
</feature>
<evidence type="ECO:0000313" key="6">
    <source>
        <dbReference type="EMBL" id="QBM29637.1"/>
    </source>
</evidence>
<feature type="transmembrane region" description="Helical" evidence="5">
    <location>
        <begin position="105"/>
        <end position="126"/>
    </location>
</feature>
<dbReference type="InterPro" id="IPR003825">
    <property type="entry name" value="Colicin-V_CvpA"/>
</dbReference>
<dbReference type="AlphaFoldDB" id="A0A4P6X0J4"/>
<proteinExistence type="predicted"/>
<dbReference type="RefSeq" id="WP_079365394.1">
    <property type="nucleotide sequence ID" value="NZ_CP037867.1"/>
</dbReference>
<evidence type="ECO:0000256" key="4">
    <source>
        <dbReference type="ARBA" id="ARBA00023136"/>
    </source>
</evidence>
<keyword evidence="3 5" id="KW-1133">Transmembrane helix</keyword>
<name>A0A4P6X0J4_HYDPS</name>
<reference evidence="6 7" key="1">
    <citation type="submission" date="2019-03" db="EMBL/GenBank/DDBJ databases">
        <authorList>
            <person name="Sebastian G."/>
            <person name="Baumann P."/>
            <person name="Ruckert C."/>
            <person name="Kalinowski J."/>
            <person name="Nebel B."/>
            <person name="Takors R."/>
            <person name="Blombach B."/>
        </authorList>
    </citation>
    <scope>NUCLEOTIDE SEQUENCE [LARGE SCALE GENOMIC DNA]</scope>
    <source>
        <strain evidence="6 7">DSM 1084</strain>
    </source>
</reference>
<dbReference type="PANTHER" id="PTHR36926">
    <property type="entry name" value="COLICIN V PRODUCTION PROTEIN"/>
    <property type="match status" value="1"/>
</dbReference>
<evidence type="ECO:0000256" key="3">
    <source>
        <dbReference type="ARBA" id="ARBA00022989"/>
    </source>
</evidence>
<dbReference type="GO" id="GO:0016020">
    <property type="term" value="C:membrane"/>
    <property type="evidence" value="ECO:0007669"/>
    <property type="project" value="UniProtKB-SubCell"/>
</dbReference>
<keyword evidence="7" id="KW-1185">Reference proteome</keyword>
<dbReference type="PANTHER" id="PTHR36926:SF1">
    <property type="entry name" value="COLICIN V PRODUCTION PROTEIN"/>
    <property type="match status" value="1"/>
</dbReference>
<sequence>MNAVDGLLLFVLLLSAVVGMWRGLVYEVLSLMVWVAAFLLAQAYAGDVARLLPLDGLSAALRIAVAFVLVFVASAFAGGFVAWLVKKMVAAVGLRPIDRVLGGVFGLLRGAVVLLAVAVVVGMTPLQSQQAWQTSAVAQVLGDSLQALRPLLPEPVARYLA</sequence>
<evidence type="ECO:0000256" key="2">
    <source>
        <dbReference type="ARBA" id="ARBA00022692"/>
    </source>
</evidence>
<dbReference type="GO" id="GO:0009403">
    <property type="term" value="P:toxin biosynthetic process"/>
    <property type="evidence" value="ECO:0007669"/>
    <property type="project" value="InterPro"/>
</dbReference>
<dbReference type="InterPro" id="IPR052719">
    <property type="entry name" value="CvpA-like"/>
</dbReference>
<evidence type="ECO:0000256" key="1">
    <source>
        <dbReference type="ARBA" id="ARBA00004141"/>
    </source>
</evidence>
<evidence type="ECO:0000313" key="7">
    <source>
        <dbReference type="Proteomes" id="UP000293912"/>
    </source>
</evidence>
<feature type="transmembrane region" description="Helical" evidence="5">
    <location>
        <begin position="7"/>
        <end position="25"/>
    </location>
</feature>
<dbReference type="EMBL" id="CP037867">
    <property type="protein sequence ID" value="QBM29637.1"/>
    <property type="molecule type" value="Genomic_DNA"/>
</dbReference>
<comment type="subcellular location">
    <subcellularLocation>
        <location evidence="1">Membrane</location>
        <topology evidence="1">Multi-pass membrane protein</topology>
    </subcellularLocation>
</comment>